<dbReference type="PROSITE" id="PS51664">
    <property type="entry name" value="YCAO"/>
    <property type="match status" value="1"/>
</dbReference>
<comment type="caution">
    <text evidence="2">The sequence shown here is derived from an EMBL/GenBank/DDBJ whole genome shotgun (WGS) entry which is preliminary data.</text>
</comment>
<keyword evidence="3" id="KW-1185">Reference proteome</keyword>
<name>A0A401LQC4_9BACE</name>
<evidence type="ECO:0000313" key="3">
    <source>
        <dbReference type="Proteomes" id="UP000288079"/>
    </source>
</evidence>
<reference evidence="2 3" key="1">
    <citation type="submission" date="2018-10" db="EMBL/GenBank/DDBJ databases">
        <title>Draft Genome Sequence of Bacteroides sp. KCTC 15687.</title>
        <authorList>
            <person name="Yu S.Y."/>
            <person name="Kim J.S."/>
            <person name="Oh B.S."/>
            <person name="Park S.H."/>
            <person name="Kang S.W."/>
            <person name="Park J.E."/>
            <person name="Choi S.H."/>
            <person name="Han K.I."/>
            <person name="Lee K.C."/>
            <person name="Eom M.K."/>
            <person name="Suh M.K."/>
            <person name="Lee D.H."/>
            <person name="Yoon H."/>
            <person name="Kim B."/>
            <person name="Yang S.J."/>
            <person name="Lee J.S."/>
            <person name="Lee J.H."/>
        </authorList>
    </citation>
    <scope>NUCLEOTIDE SEQUENCE [LARGE SCALE GENOMIC DNA]</scope>
    <source>
        <strain evidence="2 3">KCTC 15687</strain>
    </source>
</reference>
<dbReference type="Proteomes" id="UP000288079">
    <property type="component" value="Unassembled WGS sequence"/>
</dbReference>
<dbReference type="Gene3D" id="3.30.1330.230">
    <property type="match status" value="1"/>
</dbReference>
<organism evidence="2 3">
    <name type="scientific">Bacteroides faecalis</name>
    <dbReference type="NCBI Taxonomy" id="2447885"/>
    <lineage>
        <taxon>Bacteria</taxon>
        <taxon>Pseudomonadati</taxon>
        <taxon>Bacteroidota</taxon>
        <taxon>Bacteroidia</taxon>
        <taxon>Bacteroidales</taxon>
        <taxon>Bacteroidaceae</taxon>
        <taxon>Bacteroides</taxon>
    </lineage>
</organism>
<proteinExistence type="predicted"/>
<evidence type="ECO:0000313" key="2">
    <source>
        <dbReference type="EMBL" id="GCB33673.1"/>
    </source>
</evidence>
<dbReference type="Pfam" id="PF02624">
    <property type="entry name" value="YcaO"/>
    <property type="match status" value="1"/>
</dbReference>
<dbReference type="NCBIfam" id="TIGR00702">
    <property type="entry name" value="YcaO-type kinase domain"/>
    <property type="match status" value="1"/>
</dbReference>
<protein>
    <recommendedName>
        <fullName evidence="1">YcaO domain-containing protein</fullName>
    </recommendedName>
</protein>
<accession>A0A401LQC4</accession>
<dbReference type="AlphaFoldDB" id="A0A401LQC4"/>
<dbReference type="EMBL" id="BHWB01000002">
    <property type="protein sequence ID" value="GCB33673.1"/>
    <property type="molecule type" value="Genomic_DNA"/>
</dbReference>
<dbReference type="PANTHER" id="PTHR37809:SF1">
    <property type="entry name" value="RIBOSOMAL PROTEIN S12 METHYLTHIOTRANSFERASE ACCESSORY FACTOR YCAO"/>
    <property type="match status" value="1"/>
</dbReference>
<dbReference type="PANTHER" id="PTHR37809">
    <property type="entry name" value="RIBOSOMAL PROTEIN S12 METHYLTHIOTRANSFERASE ACCESSORY FACTOR YCAO"/>
    <property type="match status" value="1"/>
</dbReference>
<evidence type="ECO:0000259" key="1">
    <source>
        <dbReference type="PROSITE" id="PS51664"/>
    </source>
</evidence>
<dbReference type="InterPro" id="IPR003776">
    <property type="entry name" value="YcaO-like_dom"/>
</dbReference>
<sequence length="571" mass="66532">MIIKPYKADVPLRTVKRIKNIIAKNGLPVKEMQLGDGSKFCSCRIFLSYDEDSSIGTNGKGMDMNYALASGYAEFMERFQNRVIIYPNPACIHEHCRFFPDEKPYRLNHEEALEKIKKFMPRVLSSDGLEAEIVEGVSVPFYHVNNGKVEDVPYSLIRWINGSNGMCAGNIHEEALIQGFCEIFERYCIQEMYRRKIVPPDVPLHVFEGSDVIQRLNELRDKYCMEYYIKDYSLGEGFPVIGLLLFNSDKTKYILHLGADLYPQIALERCYTEIFQGYTAETLTFENDVNDCERLDVFNEFKRSLMYGRGRQHEKFFTSSPTYLYSGHTTIPIGRNFREDLHNICQWIIAKGYNIYIRDNSFLGFPTLHIVVPGLSEIDHTFCNLNRRVYHMQLTENQINPLFRFSTLNDMECFETIKYLSLLDKEAIELFPRNLNPKNIVNRHLLLMFLHVKLGHKEEAIQCLEGYAEYCRSQQRPMRSYYVRMLDILQGRLSAEDTKSHDYLIARSFLSFPEKALLAIDTPTCFNCNRCPLAIGCRYSLLKDIEKICQETMKNNMPKQDSLNKIFSSYE</sequence>
<feature type="domain" description="YcaO" evidence="1">
    <location>
        <begin position="59"/>
        <end position="406"/>
    </location>
</feature>
<gene>
    <name evidence="2" type="ORF">KGMB02408_06180</name>
</gene>
<dbReference type="OrthoDB" id="9761274at2"/>
<dbReference type="RefSeq" id="WP_125039998.1">
    <property type="nucleotide sequence ID" value="NZ_BHWB01000002.1"/>
</dbReference>